<evidence type="ECO:0000256" key="6">
    <source>
        <dbReference type="ARBA" id="ARBA00023034"/>
    </source>
</evidence>
<dbReference type="EMBL" id="CAJFCJ010000022">
    <property type="protein sequence ID" value="CAD5124603.1"/>
    <property type="molecule type" value="Genomic_DNA"/>
</dbReference>
<evidence type="ECO:0000259" key="8">
    <source>
        <dbReference type="Pfam" id="PF00852"/>
    </source>
</evidence>
<dbReference type="GO" id="GO:0008417">
    <property type="term" value="F:fucosyltransferase activity"/>
    <property type="evidence" value="ECO:0007669"/>
    <property type="project" value="InterPro"/>
</dbReference>
<dbReference type="Proteomes" id="UP000549394">
    <property type="component" value="Unassembled WGS sequence"/>
</dbReference>
<keyword evidence="4 7" id="KW-0328">Glycosyltransferase</keyword>
<comment type="caution">
    <text evidence="9">The sequence shown here is derived from an EMBL/GenBank/DDBJ whole genome shotgun (WGS) entry which is preliminary data.</text>
</comment>
<evidence type="ECO:0000256" key="7">
    <source>
        <dbReference type="RuleBase" id="RU003832"/>
    </source>
</evidence>
<gene>
    <name evidence="9" type="ORF">DGYR_LOCUS12121</name>
</gene>
<keyword evidence="7" id="KW-0472">Membrane</keyword>
<dbReference type="Pfam" id="PF00852">
    <property type="entry name" value="Glyco_transf_10"/>
    <property type="match status" value="1"/>
</dbReference>
<reference evidence="9 10" key="1">
    <citation type="submission" date="2020-08" db="EMBL/GenBank/DDBJ databases">
        <authorList>
            <person name="Hejnol A."/>
        </authorList>
    </citation>
    <scope>NUCLEOTIDE SEQUENCE [LARGE SCALE GENOMIC DNA]</scope>
</reference>
<evidence type="ECO:0000313" key="10">
    <source>
        <dbReference type="Proteomes" id="UP000549394"/>
    </source>
</evidence>
<organism evidence="9 10">
    <name type="scientific">Dimorphilus gyrociliatus</name>
    <dbReference type="NCBI Taxonomy" id="2664684"/>
    <lineage>
        <taxon>Eukaryota</taxon>
        <taxon>Metazoa</taxon>
        <taxon>Spiralia</taxon>
        <taxon>Lophotrochozoa</taxon>
        <taxon>Annelida</taxon>
        <taxon>Polychaeta</taxon>
        <taxon>Polychaeta incertae sedis</taxon>
        <taxon>Dinophilidae</taxon>
        <taxon>Dimorphilus</taxon>
    </lineage>
</organism>
<dbReference type="AlphaFoldDB" id="A0A7I8W8Y9"/>
<protein>
    <recommendedName>
        <fullName evidence="7">Fucosyltransferase</fullName>
        <ecNumber evidence="7">2.4.1.-</ecNumber>
    </recommendedName>
</protein>
<proteinExistence type="inferred from homology"/>
<dbReference type="PANTHER" id="PTHR48438">
    <property type="entry name" value="ALPHA-(1,3)-FUCOSYLTRANSFERASE C-RELATED"/>
    <property type="match status" value="1"/>
</dbReference>
<feature type="domain" description="Fucosyltransferase C-terminal" evidence="8">
    <location>
        <begin position="145"/>
        <end position="299"/>
    </location>
</feature>
<evidence type="ECO:0000256" key="4">
    <source>
        <dbReference type="ARBA" id="ARBA00022676"/>
    </source>
</evidence>
<dbReference type="InterPro" id="IPR055270">
    <property type="entry name" value="Glyco_tran_10_C"/>
</dbReference>
<dbReference type="SUPFAM" id="SSF53756">
    <property type="entry name" value="UDP-Glycosyltransferase/glycogen phosphorylase"/>
    <property type="match status" value="1"/>
</dbReference>
<comment type="pathway">
    <text evidence="2">Protein modification; protein glycosylation.</text>
</comment>
<accession>A0A7I8W8Y9</accession>
<dbReference type="OrthoDB" id="427096at2759"/>
<dbReference type="GO" id="GO:0000139">
    <property type="term" value="C:Golgi membrane"/>
    <property type="evidence" value="ECO:0007669"/>
    <property type="project" value="UniProtKB-SubCell"/>
</dbReference>
<evidence type="ECO:0000313" key="9">
    <source>
        <dbReference type="EMBL" id="CAD5124603.1"/>
    </source>
</evidence>
<evidence type="ECO:0000256" key="1">
    <source>
        <dbReference type="ARBA" id="ARBA00004323"/>
    </source>
</evidence>
<dbReference type="PANTHER" id="PTHR48438:SF1">
    <property type="entry name" value="ALPHA-(1,3)-FUCOSYLTRANSFERASE C-RELATED"/>
    <property type="match status" value="1"/>
</dbReference>
<evidence type="ECO:0000256" key="2">
    <source>
        <dbReference type="ARBA" id="ARBA00004922"/>
    </source>
</evidence>
<dbReference type="GO" id="GO:0032580">
    <property type="term" value="C:Golgi cisterna membrane"/>
    <property type="evidence" value="ECO:0007669"/>
    <property type="project" value="UniProtKB-SubCell"/>
</dbReference>
<dbReference type="InterPro" id="IPR038577">
    <property type="entry name" value="GT10-like_C_sf"/>
</dbReference>
<dbReference type="UniPathway" id="UPA00378"/>
<keyword evidence="6 7" id="KW-0333">Golgi apparatus</keyword>
<dbReference type="EC" id="2.4.1.-" evidence="7"/>
<evidence type="ECO:0000256" key="5">
    <source>
        <dbReference type="ARBA" id="ARBA00022679"/>
    </source>
</evidence>
<name>A0A7I8W8Y9_9ANNE</name>
<dbReference type="InterPro" id="IPR001503">
    <property type="entry name" value="Glyco_trans_10"/>
</dbReference>
<comment type="similarity">
    <text evidence="3 7">Belongs to the glycosyltransferase 10 family.</text>
</comment>
<comment type="subcellular location">
    <subcellularLocation>
        <location evidence="1">Golgi apparatus membrane</location>
        <topology evidence="1">Single-pass type II membrane protein</topology>
    </subcellularLocation>
    <subcellularLocation>
        <location evidence="7">Golgi apparatus</location>
        <location evidence="7">Golgi stack membrane</location>
        <topology evidence="7">Single-pass type II membrane protein</topology>
    </subcellularLocation>
</comment>
<keyword evidence="7" id="KW-0812">Transmembrane</keyword>
<keyword evidence="5 7" id="KW-0808">Transferase</keyword>
<sequence length="322" mass="37701">MKRKIAKTVVFCGLVWIILVFLVTNYEDGKVTNIFIWSTNEITNNEVMRDCILTQDIERAQVIVTNLKDLNSFINSAKNIKDKEKFLYSDFPPNKSLDRELIDNHFDWLISYVKESDIVIKQFKRTFFIHSNEADERAFDSEFASRTRLIFWMKEDCHQSLTTERIENYIELLSRFIPVDILSKCDNSLFPDAEKLYKYQFIPSNSNCRGYANPTVIKALSNGLIPVVYGVEQSKSNILPENSTLFIPQSTSPAFLGRHLKTLVADKNSYFRLKNWIFSGGLVENKRIELGELCQFIRGQRRFRKRRISKWWNVDTQCSINQ</sequence>
<keyword evidence="10" id="KW-1185">Reference proteome</keyword>
<evidence type="ECO:0000256" key="3">
    <source>
        <dbReference type="ARBA" id="ARBA00008919"/>
    </source>
</evidence>
<dbReference type="Gene3D" id="3.40.50.11660">
    <property type="entry name" value="Glycosyl transferase family 10, C-terminal domain"/>
    <property type="match status" value="1"/>
</dbReference>